<dbReference type="Proteomes" id="UP000029665">
    <property type="component" value="Unassembled WGS sequence"/>
</dbReference>
<feature type="compositionally biased region" description="Basic and acidic residues" evidence="1">
    <location>
        <begin position="1"/>
        <end position="10"/>
    </location>
</feature>
<accession>A0A060SEH7</accession>
<dbReference type="STRING" id="5643.A0A060SEH7"/>
<proteinExistence type="predicted"/>
<feature type="compositionally biased region" description="Pro residues" evidence="1">
    <location>
        <begin position="59"/>
        <end position="75"/>
    </location>
</feature>
<gene>
    <name evidence="2" type="ORF">BN946_scf184798.g93</name>
</gene>
<sequence length="310" mass="33917">MRSPRRREYSPEPPPRRRSPKRSPAPKRKRSLSLPSRSRSRTRSPTQTPPPKRHVLPAPKSPTRPPAIPPVPRPITPLQTVTTDVDGDITMEEPLSFARFEATTPAEEPGNLPAPAPSALHVPSPVLAEAGAPSPVATTPTILSLPPKPEVDHDQKSLRRRPSRSPPTGPRHYAPTPPNATPPQTTQSGPSLPPKPEWTRRSNAPQQVKAKTESPLPSAAPEPVDSGPVIPPYQPKFNPAAEIEAEIVRTHAHRIHLEAEYVQTSAAARRALHEYDMSNIDVKAAMMRRELAVPQLEKAEVGMLGVDYMP</sequence>
<comment type="caution">
    <text evidence="2">The sequence shown here is derived from an EMBL/GenBank/DDBJ whole genome shotgun (WGS) entry which is preliminary data.</text>
</comment>
<feature type="region of interest" description="Disordered" evidence="1">
    <location>
        <begin position="1"/>
        <end position="86"/>
    </location>
</feature>
<dbReference type="AlphaFoldDB" id="A0A060SEH7"/>
<dbReference type="OrthoDB" id="3269397at2759"/>
<evidence type="ECO:0000313" key="3">
    <source>
        <dbReference type="Proteomes" id="UP000029665"/>
    </source>
</evidence>
<feature type="region of interest" description="Disordered" evidence="1">
    <location>
        <begin position="98"/>
        <end position="229"/>
    </location>
</feature>
<dbReference type="EMBL" id="CCBP010000092">
    <property type="protein sequence ID" value="CDO70778.1"/>
    <property type="molecule type" value="Genomic_DNA"/>
</dbReference>
<evidence type="ECO:0000313" key="2">
    <source>
        <dbReference type="EMBL" id="CDO70778.1"/>
    </source>
</evidence>
<evidence type="ECO:0000256" key="1">
    <source>
        <dbReference type="SAM" id="MobiDB-lite"/>
    </source>
</evidence>
<feature type="compositionally biased region" description="Pro residues" evidence="1">
    <location>
        <begin position="164"/>
        <end position="181"/>
    </location>
</feature>
<reference evidence="2" key="1">
    <citation type="submission" date="2014-01" db="EMBL/GenBank/DDBJ databases">
        <title>The genome of the white-rot fungus Pycnoporus cinnabarinus: a basidiomycete model with a versatile arsenal for lignocellulosic biomass breakdown.</title>
        <authorList>
            <person name="Levasseur A."/>
            <person name="Lomascolo A."/>
            <person name="Ruiz-Duenas F.J."/>
            <person name="Uzan E."/>
            <person name="Piumi F."/>
            <person name="Kues U."/>
            <person name="Ram A.F.J."/>
            <person name="Murat C."/>
            <person name="Haon M."/>
            <person name="Benoit I."/>
            <person name="Arfi Y."/>
            <person name="Chevret D."/>
            <person name="Drula E."/>
            <person name="Kwon M.J."/>
            <person name="Gouret P."/>
            <person name="Lesage-Meessen L."/>
            <person name="Lombard V."/>
            <person name="Mariette J."/>
            <person name="Noirot C."/>
            <person name="Park J."/>
            <person name="Patyshakuliyeva A."/>
            <person name="Wieneger R.A.B."/>
            <person name="Wosten H.A.B."/>
            <person name="Martin F."/>
            <person name="Coutinho P.M."/>
            <person name="de Vries R."/>
            <person name="Martinez A.T."/>
            <person name="Klopp C."/>
            <person name="Pontarotti P."/>
            <person name="Henrissat B."/>
            <person name="Record E."/>
        </authorList>
    </citation>
    <scope>NUCLEOTIDE SEQUENCE [LARGE SCALE GENOMIC DNA]</scope>
    <source>
        <strain evidence="2">BRFM137</strain>
    </source>
</reference>
<feature type="compositionally biased region" description="Basic residues" evidence="1">
    <location>
        <begin position="16"/>
        <end position="31"/>
    </location>
</feature>
<organism evidence="2 3">
    <name type="scientific">Pycnoporus cinnabarinus</name>
    <name type="common">Cinnabar-red polypore</name>
    <name type="synonym">Trametes cinnabarina</name>
    <dbReference type="NCBI Taxonomy" id="5643"/>
    <lineage>
        <taxon>Eukaryota</taxon>
        <taxon>Fungi</taxon>
        <taxon>Dikarya</taxon>
        <taxon>Basidiomycota</taxon>
        <taxon>Agaricomycotina</taxon>
        <taxon>Agaricomycetes</taxon>
        <taxon>Polyporales</taxon>
        <taxon>Polyporaceae</taxon>
        <taxon>Trametes</taxon>
    </lineage>
</organism>
<dbReference type="OMA" id="THAHRIH"/>
<keyword evidence="3" id="KW-1185">Reference proteome</keyword>
<dbReference type="HOGENOM" id="CLU_897542_0_0_1"/>
<protein>
    <submittedName>
        <fullName evidence="2">Uncharacterized protein</fullName>
    </submittedName>
</protein>
<name>A0A060SEH7_PYCCI</name>